<dbReference type="InterPro" id="IPR027417">
    <property type="entry name" value="P-loop_NTPase"/>
</dbReference>
<feature type="domain" description="MoxR" evidence="1">
    <location>
        <begin position="7"/>
        <end position="65"/>
    </location>
</feature>
<comment type="caution">
    <text evidence="2">The sequence shown here is derived from an EMBL/GenBank/DDBJ whole genome shotgun (WGS) entry which is preliminary data.</text>
</comment>
<name>A0A511Z544_9BACL</name>
<dbReference type="Gene3D" id="3.40.50.300">
    <property type="entry name" value="P-loop containing nucleotide triphosphate hydrolases"/>
    <property type="match status" value="1"/>
</dbReference>
<dbReference type="PANTHER" id="PTHR32204">
    <property type="entry name" value="ATPASE RAVA"/>
    <property type="match status" value="1"/>
</dbReference>
<dbReference type="RefSeq" id="WP_281288362.1">
    <property type="nucleotide sequence ID" value="NZ_BJYL01000011.1"/>
</dbReference>
<keyword evidence="3" id="KW-1185">Reference proteome</keyword>
<reference evidence="2 3" key="1">
    <citation type="submission" date="2019-07" db="EMBL/GenBank/DDBJ databases">
        <title>Whole genome shotgun sequence of Sporosarcina luteola NBRC 105378.</title>
        <authorList>
            <person name="Hosoyama A."/>
            <person name="Uohara A."/>
            <person name="Ohji S."/>
            <person name="Ichikawa N."/>
        </authorList>
    </citation>
    <scope>NUCLEOTIDE SEQUENCE [LARGE SCALE GENOMIC DNA]</scope>
    <source>
        <strain evidence="2 3">NBRC 105378</strain>
    </source>
</reference>
<dbReference type="InterPro" id="IPR045427">
    <property type="entry name" value="MoxR"/>
</dbReference>
<evidence type="ECO:0000313" key="3">
    <source>
        <dbReference type="Proteomes" id="UP000321901"/>
    </source>
</evidence>
<dbReference type="EMBL" id="BJYL01000011">
    <property type="protein sequence ID" value="GEN82566.1"/>
    <property type="molecule type" value="Genomic_DNA"/>
</dbReference>
<protein>
    <recommendedName>
        <fullName evidence="1">MoxR domain-containing protein</fullName>
    </recommendedName>
</protein>
<evidence type="ECO:0000313" key="2">
    <source>
        <dbReference type="EMBL" id="GEN82566.1"/>
    </source>
</evidence>
<dbReference type="Pfam" id="PF20030">
    <property type="entry name" value="bpMoxR"/>
    <property type="match status" value="1"/>
</dbReference>
<dbReference type="Proteomes" id="UP000321901">
    <property type="component" value="Unassembled WGS sequence"/>
</dbReference>
<dbReference type="SUPFAM" id="SSF52540">
    <property type="entry name" value="P-loop containing nucleoside triphosphate hydrolases"/>
    <property type="match status" value="1"/>
</dbReference>
<dbReference type="InterPro" id="IPR050513">
    <property type="entry name" value="RavA_ATPases"/>
</dbReference>
<gene>
    <name evidence="2" type="ORF">SLU01_08780</name>
</gene>
<evidence type="ECO:0000259" key="1">
    <source>
        <dbReference type="Pfam" id="PF20030"/>
    </source>
</evidence>
<dbReference type="PANTHER" id="PTHR32204:SF0">
    <property type="entry name" value="ATPASE RAVA"/>
    <property type="match status" value="1"/>
</dbReference>
<accession>A0A511Z544</accession>
<sequence length="69" mass="7454">MENILSKIGEIKTALNAKFYEREAEVEAILIALLSKQHILLIGPSGTAKSALAVDLAKIIKGTHYFNGS</sequence>
<organism evidence="2 3">
    <name type="scientific">Sporosarcina luteola</name>
    <dbReference type="NCBI Taxonomy" id="582850"/>
    <lineage>
        <taxon>Bacteria</taxon>
        <taxon>Bacillati</taxon>
        <taxon>Bacillota</taxon>
        <taxon>Bacilli</taxon>
        <taxon>Bacillales</taxon>
        <taxon>Caryophanaceae</taxon>
        <taxon>Sporosarcina</taxon>
    </lineage>
</organism>
<proteinExistence type="predicted"/>
<dbReference type="AlphaFoldDB" id="A0A511Z544"/>